<evidence type="ECO:0000256" key="6">
    <source>
        <dbReference type="PROSITE-ProRule" id="PRU00221"/>
    </source>
</evidence>
<dbReference type="InterPro" id="IPR019775">
    <property type="entry name" value="WD40_repeat_CS"/>
</dbReference>
<keyword evidence="2" id="KW-0479">Metal-binding</keyword>
<evidence type="ECO:0000256" key="7">
    <source>
        <dbReference type="SAM" id="MobiDB-lite"/>
    </source>
</evidence>
<evidence type="ECO:0000313" key="8">
    <source>
        <dbReference type="EMBL" id="KAI1871070.1"/>
    </source>
</evidence>
<keyword evidence="5" id="KW-0862">Zinc</keyword>
<evidence type="ECO:0000256" key="5">
    <source>
        <dbReference type="ARBA" id="ARBA00022833"/>
    </source>
</evidence>
<dbReference type="SUPFAM" id="SSF51569">
    <property type="entry name" value="Aldolase"/>
    <property type="match status" value="1"/>
</dbReference>
<dbReference type="Pfam" id="PF00701">
    <property type="entry name" value="DHDPS"/>
    <property type="match status" value="1"/>
</dbReference>
<dbReference type="SMART" id="SM01130">
    <property type="entry name" value="DHDPS"/>
    <property type="match status" value="1"/>
</dbReference>
<keyword evidence="3" id="KW-0677">Repeat</keyword>
<dbReference type="CDD" id="cd00408">
    <property type="entry name" value="DHDPS-like"/>
    <property type="match status" value="1"/>
</dbReference>
<dbReference type="GO" id="GO:1904263">
    <property type="term" value="P:positive regulation of TORC1 signaling"/>
    <property type="evidence" value="ECO:0007669"/>
    <property type="project" value="TreeGrafter"/>
</dbReference>
<dbReference type="EMBL" id="JAFIMR010000013">
    <property type="protein sequence ID" value="KAI1871070.1"/>
    <property type="molecule type" value="Genomic_DNA"/>
</dbReference>
<feature type="region of interest" description="Disordered" evidence="7">
    <location>
        <begin position="12"/>
        <end position="38"/>
    </location>
</feature>
<dbReference type="GO" id="GO:0061700">
    <property type="term" value="C:GATOR2 complex"/>
    <property type="evidence" value="ECO:0007669"/>
    <property type="project" value="TreeGrafter"/>
</dbReference>
<evidence type="ECO:0000313" key="9">
    <source>
        <dbReference type="Proteomes" id="UP000829685"/>
    </source>
</evidence>
<comment type="caution">
    <text evidence="8">The sequence shown here is derived from an EMBL/GenBank/DDBJ whole genome shotgun (WGS) entry which is preliminary data.</text>
</comment>
<keyword evidence="1 6" id="KW-0853">WD repeat</keyword>
<feature type="compositionally biased region" description="Polar residues" evidence="7">
    <location>
        <begin position="17"/>
        <end position="38"/>
    </location>
</feature>
<feature type="region of interest" description="Disordered" evidence="7">
    <location>
        <begin position="838"/>
        <end position="880"/>
    </location>
</feature>
<dbReference type="PANTHER" id="PTHR46200">
    <property type="entry name" value="GATOR COMPLEX PROTEIN WDR24"/>
    <property type="match status" value="1"/>
</dbReference>
<dbReference type="PRINTS" id="PR00146">
    <property type="entry name" value="DHPICSNTHASE"/>
</dbReference>
<gene>
    <name evidence="8" type="ORF">JX265_006110</name>
</gene>
<feature type="region of interest" description="Disordered" evidence="7">
    <location>
        <begin position="900"/>
        <end position="959"/>
    </location>
</feature>
<dbReference type="PANTHER" id="PTHR46200:SF1">
    <property type="entry name" value="GATOR COMPLEX PROTEIN WDR24"/>
    <property type="match status" value="1"/>
</dbReference>
<feature type="compositionally biased region" description="Low complexity" evidence="7">
    <location>
        <begin position="488"/>
        <end position="506"/>
    </location>
</feature>
<keyword evidence="4" id="KW-0863">Zinc-finger</keyword>
<evidence type="ECO:0000256" key="4">
    <source>
        <dbReference type="ARBA" id="ARBA00022771"/>
    </source>
</evidence>
<dbReference type="Gene3D" id="3.20.20.70">
    <property type="entry name" value="Aldolase class I"/>
    <property type="match status" value="1"/>
</dbReference>
<dbReference type="InterPro" id="IPR001680">
    <property type="entry name" value="WD40_rpt"/>
</dbReference>
<dbReference type="InterPro" id="IPR036322">
    <property type="entry name" value="WD40_repeat_dom_sf"/>
</dbReference>
<dbReference type="SUPFAM" id="SSF50978">
    <property type="entry name" value="WD40 repeat-like"/>
    <property type="match status" value="1"/>
</dbReference>
<dbReference type="GO" id="GO:0005774">
    <property type="term" value="C:vacuolar membrane"/>
    <property type="evidence" value="ECO:0007669"/>
    <property type="project" value="TreeGrafter"/>
</dbReference>
<dbReference type="GO" id="GO:0016829">
    <property type="term" value="F:lyase activity"/>
    <property type="evidence" value="ECO:0007669"/>
    <property type="project" value="InterPro"/>
</dbReference>
<dbReference type="InterPro" id="IPR002220">
    <property type="entry name" value="DapA-like"/>
</dbReference>
<protein>
    <recommendedName>
        <fullName evidence="10">Dihydrodipicolinate synthase</fullName>
    </recommendedName>
</protein>
<dbReference type="Proteomes" id="UP000829685">
    <property type="component" value="Unassembled WGS sequence"/>
</dbReference>
<dbReference type="SMART" id="SM00320">
    <property type="entry name" value="WD40"/>
    <property type="match status" value="5"/>
</dbReference>
<dbReference type="InterPro" id="IPR037590">
    <property type="entry name" value="WDR24"/>
</dbReference>
<feature type="compositionally biased region" description="Low complexity" evidence="7">
    <location>
        <begin position="1316"/>
        <end position="1330"/>
    </location>
</feature>
<evidence type="ECO:0008006" key="10">
    <source>
        <dbReference type="Google" id="ProtNLM"/>
    </source>
</evidence>
<dbReference type="PROSITE" id="PS50294">
    <property type="entry name" value="WD_REPEATS_REGION"/>
    <property type="match status" value="1"/>
</dbReference>
<feature type="repeat" description="WD" evidence="6">
    <location>
        <begin position="268"/>
        <end position="300"/>
    </location>
</feature>
<feature type="region of interest" description="Disordered" evidence="7">
    <location>
        <begin position="617"/>
        <end position="700"/>
    </location>
</feature>
<feature type="compositionally biased region" description="Low complexity" evidence="7">
    <location>
        <begin position="905"/>
        <end position="921"/>
    </location>
</feature>
<dbReference type="PROSITE" id="PS50082">
    <property type="entry name" value="WD_REPEATS_2"/>
    <property type="match status" value="1"/>
</dbReference>
<feature type="compositionally biased region" description="Polar residues" evidence="7">
    <location>
        <begin position="838"/>
        <end position="850"/>
    </location>
</feature>
<reference evidence="8" key="1">
    <citation type="submission" date="2021-03" db="EMBL/GenBank/DDBJ databases">
        <title>Revisited historic fungal species revealed as producer of novel bioactive compounds through whole genome sequencing and comparative genomics.</title>
        <authorList>
            <person name="Vignolle G.A."/>
            <person name="Hochenegger N."/>
            <person name="Mach R.L."/>
            <person name="Mach-Aigner A.R."/>
            <person name="Javad Rahimi M."/>
            <person name="Salim K.A."/>
            <person name="Chan C.M."/>
            <person name="Lim L.B.L."/>
            <person name="Cai F."/>
            <person name="Druzhinina I.S."/>
            <person name="U'Ren J.M."/>
            <person name="Derntl C."/>
        </authorList>
    </citation>
    <scope>NUCLEOTIDE SEQUENCE</scope>
    <source>
        <strain evidence="8">TUCIM 5799</strain>
    </source>
</reference>
<dbReference type="GO" id="GO:0005829">
    <property type="term" value="C:cytosol"/>
    <property type="evidence" value="ECO:0007669"/>
    <property type="project" value="TreeGrafter"/>
</dbReference>
<accession>A0A9P9WMM4</accession>
<dbReference type="InterPro" id="IPR015943">
    <property type="entry name" value="WD40/YVTN_repeat-like_dom_sf"/>
</dbReference>
<keyword evidence="9" id="KW-1185">Reference proteome</keyword>
<feature type="compositionally biased region" description="Polar residues" evidence="7">
    <location>
        <begin position="659"/>
        <end position="675"/>
    </location>
</feature>
<feature type="compositionally biased region" description="Low complexity" evidence="7">
    <location>
        <begin position="444"/>
        <end position="460"/>
    </location>
</feature>
<dbReference type="GO" id="GO:0016239">
    <property type="term" value="P:positive regulation of macroautophagy"/>
    <property type="evidence" value="ECO:0007669"/>
    <property type="project" value="TreeGrafter"/>
</dbReference>
<feature type="compositionally biased region" description="Basic residues" evidence="7">
    <location>
        <begin position="477"/>
        <end position="487"/>
    </location>
</feature>
<evidence type="ECO:0000256" key="3">
    <source>
        <dbReference type="ARBA" id="ARBA00022737"/>
    </source>
</evidence>
<dbReference type="Gene3D" id="2.130.10.10">
    <property type="entry name" value="YVTN repeat-like/Quinoprotein amine dehydrogenase"/>
    <property type="match status" value="2"/>
</dbReference>
<dbReference type="PROSITE" id="PS00678">
    <property type="entry name" value="WD_REPEATS_1"/>
    <property type="match status" value="1"/>
</dbReference>
<name>A0A9P9WMM4_9PEZI</name>
<feature type="compositionally biased region" description="Basic residues" evidence="7">
    <location>
        <begin position="617"/>
        <end position="626"/>
    </location>
</feature>
<dbReference type="GO" id="GO:0008270">
    <property type="term" value="F:zinc ion binding"/>
    <property type="evidence" value="ECO:0007669"/>
    <property type="project" value="UniProtKB-KW"/>
</dbReference>
<feature type="compositionally biased region" description="Basic and acidic residues" evidence="7">
    <location>
        <begin position="932"/>
        <end position="946"/>
    </location>
</feature>
<feature type="region of interest" description="Disordered" evidence="7">
    <location>
        <begin position="1312"/>
        <end position="1342"/>
    </location>
</feature>
<evidence type="ECO:0000256" key="1">
    <source>
        <dbReference type="ARBA" id="ARBA00022574"/>
    </source>
</evidence>
<organism evidence="8 9">
    <name type="scientific">Neoarthrinium moseri</name>
    <dbReference type="NCBI Taxonomy" id="1658444"/>
    <lineage>
        <taxon>Eukaryota</taxon>
        <taxon>Fungi</taxon>
        <taxon>Dikarya</taxon>
        <taxon>Ascomycota</taxon>
        <taxon>Pezizomycotina</taxon>
        <taxon>Sordariomycetes</taxon>
        <taxon>Xylariomycetidae</taxon>
        <taxon>Amphisphaeriales</taxon>
        <taxon>Apiosporaceae</taxon>
        <taxon>Neoarthrinium</taxon>
    </lineage>
</organism>
<evidence type="ECO:0000256" key="2">
    <source>
        <dbReference type="ARBA" id="ARBA00022723"/>
    </source>
</evidence>
<dbReference type="Pfam" id="PF00400">
    <property type="entry name" value="WD40"/>
    <property type="match status" value="2"/>
</dbReference>
<sequence length="1665" mass="180703">MYNQGKIMRRLLGRPATESTSNDGALGPTSSPVPLSYRPNASQDAVYAAGGPVACLDKSADGHFAVLGGRHVLRTVQIDGSNIKAGVDVRAVITSQPNTKPGTSTTISDQLSIKDVKWASSPSGEPTLFTACANGRIFTYNISRLGSATPGGSGLEFIQIREDSRQVNKLDINPHRSTWLLSGSQDGIVRCFDVKAPVTNRSGQATFRTFQAFKCNAEGIRDVKWSPKDGMVFACATESGAVLKWDIRKANQPLLRINAHDPTRGTSSISWHPDGEHLISAGMDGKCHVWDMSKTADKKQKPKWTISSPAPVAVVSWRPALWSATAQGRRAAQIAVSYESGSAHNRYGINAVHIWDFGRPTMPFKEIDRFDASPSSLLWHGQDLLWTAGSDGLFTQCDVAYASKVIDRQPLSSLDFSPRGDVLMFLEERVHPERSRPSAVTQDSLPTPSYSSSPSTQMLSISRSDSEEDVVGSFLGPRRRGSKKRGTSSRPALSSTPPSGSGSEEPVIPLEQSINLTGTFRPQQVMAIGRAPATAKPSVYQYLSIHYLETLQRNLPFLPGGPPLNQRVSGILEHYARAAENVSQIRLAQTWRVLAYAFDLLLTRWAQYHLEFRTMRRKTPRSPSLKHRSESRTSLLSLERAIQHRDRAGGEETPRKPSSVATTDNNHNLGQSLLSLTEADSESNVPTPLARPVREDGSEHDQFFPGKALTPVQEINSFTLPPAFQSEVERPSLRQRLDSTPLSVASQESQVSSTEGYDFYDLESVDTIPQAIDVPKKKEPLSLDYIGPKTPNSKKITLGRHDSDESFAQMFSISDGSRQTAEMGSFSSSLRHVINQSDETLSSTQSSVEEYQSRIRGKQLQESPEAQHHLPKALKREDSGSLSGEVFMISQTTADSGDIEVYPDLSQQPSQQSLELSPVQLKVKQPASPRKTSNERLALERPEDHTSTTITETDFMPWPEDPPYPFPISTDAENKHKLPPFKPYELLSRALSFEAKHSALNASAIILLLKPLVPDGVIDSHQATAILRHHHSRLMGQRLFVEAALLRNLAVGDWPEGLDVWGDNYGSIFLPAQERVSASFACPQCHKPREVDPRADGPGIWKCERCHASMGPCAICRHRDPTQATLPSMPLAKGLAHLAASQDDVILSTWWYCPGCGHGGHAACLQGWHSPVAMPRSSSGTSTPGTPAIQDGAYPETLSDGCCPLDGCGHACLPGKWRNETSTARTEELGRAVREQTRNSFPVLKQGDPRSRAYDTEVYAGSAPAVIGGVRSDIVEVSQSKAVEGVREALANSGIGDSSSAEDPARLSRAPGGILSVLSSSPGRSSSFGSGPEGAKLGDRIDRERRKSVKFAGATDDRLTLFDPESDALLPEDQSKYYAHLSRSGLAGLVVLGTNAETFLLTREERAQLLSLARKAVGPDFPIMAGVSGHSTAQVLEFIADAKAAGADYGLLLPPAYFGKASTPAVVERFFDDVAARSPLPLVIYNFPGVCNGVDLDSALIARLARRHPRRIVGVKLTCGSVAKITRLAAELPPADFATFGGQSDFLLGGLAVGSAGCICAFGNVFPRTVAEVYRLWHEGKVQEARALQGKQALAEQSIKAGIAVTKYAAAVFTAPKAGIENPEPKFRPRRPYEAPAEAVQEALKKAMEEVSVIEEALDRRASDA</sequence>
<dbReference type="InterPro" id="IPR013785">
    <property type="entry name" value="Aldolase_TIM"/>
</dbReference>
<feature type="compositionally biased region" description="Basic and acidic residues" evidence="7">
    <location>
        <begin position="641"/>
        <end position="655"/>
    </location>
</feature>
<feature type="region of interest" description="Disordered" evidence="7">
    <location>
        <begin position="431"/>
        <end position="506"/>
    </location>
</feature>
<proteinExistence type="predicted"/>